<dbReference type="Proteomes" id="UP000014760">
    <property type="component" value="Unassembled WGS sequence"/>
</dbReference>
<accession>R7VDZ6</accession>
<dbReference type="OrthoDB" id="4781at2759"/>
<evidence type="ECO:0000259" key="1">
    <source>
        <dbReference type="PROSITE" id="PS51212"/>
    </source>
</evidence>
<organism evidence="2">
    <name type="scientific">Capitella teleta</name>
    <name type="common">Polychaete worm</name>
    <dbReference type="NCBI Taxonomy" id="283909"/>
    <lineage>
        <taxon>Eukaryota</taxon>
        <taxon>Metazoa</taxon>
        <taxon>Spiralia</taxon>
        <taxon>Lophotrochozoa</taxon>
        <taxon>Annelida</taxon>
        <taxon>Polychaeta</taxon>
        <taxon>Sedentaria</taxon>
        <taxon>Scolecida</taxon>
        <taxon>Capitellidae</taxon>
        <taxon>Capitella</taxon>
    </lineage>
</organism>
<dbReference type="EMBL" id="KB292873">
    <property type="protein sequence ID" value="ELU16849.1"/>
    <property type="molecule type" value="Genomic_DNA"/>
</dbReference>
<proteinExistence type="predicted"/>
<keyword evidence="4" id="KW-1185">Reference proteome</keyword>
<dbReference type="AlphaFoldDB" id="R7VDZ6"/>
<evidence type="ECO:0000313" key="4">
    <source>
        <dbReference type="Proteomes" id="UP000014760"/>
    </source>
</evidence>
<dbReference type="PROSITE" id="PS51212">
    <property type="entry name" value="WSC"/>
    <property type="match status" value="1"/>
</dbReference>
<reference evidence="2 4" key="2">
    <citation type="journal article" date="2013" name="Nature">
        <title>Insights into bilaterian evolution from three spiralian genomes.</title>
        <authorList>
            <person name="Simakov O."/>
            <person name="Marletaz F."/>
            <person name="Cho S.J."/>
            <person name="Edsinger-Gonzales E."/>
            <person name="Havlak P."/>
            <person name="Hellsten U."/>
            <person name="Kuo D.H."/>
            <person name="Larsson T."/>
            <person name="Lv J."/>
            <person name="Arendt D."/>
            <person name="Savage R."/>
            <person name="Osoegawa K."/>
            <person name="de Jong P."/>
            <person name="Grimwood J."/>
            <person name="Chapman J.A."/>
            <person name="Shapiro H."/>
            <person name="Aerts A."/>
            <person name="Otillar R.P."/>
            <person name="Terry A.Y."/>
            <person name="Boore J.L."/>
            <person name="Grigoriev I.V."/>
            <person name="Lindberg D.R."/>
            <person name="Seaver E.C."/>
            <person name="Weisblat D.A."/>
            <person name="Putnam N.H."/>
            <person name="Rokhsar D.S."/>
        </authorList>
    </citation>
    <scope>NUCLEOTIDE SEQUENCE</scope>
    <source>
        <strain evidence="2 4">I ESC-2004</strain>
    </source>
</reference>
<feature type="domain" description="WSC" evidence="1">
    <location>
        <begin position="29"/>
        <end position="124"/>
    </location>
</feature>
<protein>
    <recommendedName>
        <fullName evidence="1">WSC domain-containing protein</fullName>
    </recommendedName>
</protein>
<gene>
    <name evidence="2" type="ORF">CAPTEDRAFT_192763</name>
</gene>
<evidence type="ECO:0000313" key="3">
    <source>
        <dbReference type="EnsemblMetazoa" id="CapteP192763"/>
    </source>
</evidence>
<sequence length="124" mass="14050">MEPNVQRMDAMIIKDKFPDQFKIFLQIKSDRYKGCYVDADGDRIFEIQAYKVDGNGVNSNGICIGNCSGRGYTFAGTQADTECYCGNNYDYDRHGLTPDECNRECRNYANEISSVLSSYEDGFI</sequence>
<dbReference type="EMBL" id="AMQN01036366">
    <property type="status" value="NOT_ANNOTATED_CDS"/>
    <property type="molecule type" value="Genomic_DNA"/>
</dbReference>
<evidence type="ECO:0000313" key="2">
    <source>
        <dbReference type="EMBL" id="ELU16849.1"/>
    </source>
</evidence>
<dbReference type="HOGENOM" id="CLU_2006042_0_0_1"/>
<reference evidence="3" key="3">
    <citation type="submission" date="2015-06" db="UniProtKB">
        <authorList>
            <consortium name="EnsemblMetazoa"/>
        </authorList>
    </citation>
    <scope>IDENTIFICATION</scope>
</reference>
<reference evidence="4" key="1">
    <citation type="submission" date="2012-12" db="EMBL/GenBank/DDBJ databases">
        <authorList>
            <person name="Hellsten U."/>
            <person name="Grimwood J."/>
            <person name="Chapman J.A."/>
            <person name="Shapiro H."/>
            <person name="Aerts A."/>
            <person name="Otillar R.P."/>
            <person name="Terry A.Y."/>
            <person name="Boore J.L."/>
            <person name="Simakov O."/>
            <person name="Marletaz F."/>
            <person name="Cho S.-J."/>
            <person name="Edsinger-Gonzales E."/>
            <person name="Havlak P."/>
            <person name="Kuo D.-H."/>
            <person name="Larsson T."/>
            <person name="Lv J."/>
            <person name="Arendt D."/>
            <person name="Savage R."/>
            <person name="Osoegawa K."/>
            <person name="de Jong P."/>
            <person name="Lindberg D.R."/>
            <person name="Seaver E.C."/>
            <person name="Weisblat D.A."/>
            <person name="Putnam N.H."/>
            <person name="Grigoriev I.V."/>
            <person name="Rokhsar D.S."/>
        </authorList>
    </citation>
    <scope>NUCLEOTIDE SEQUENCE</scope>
    <source>
        <strain evidence="4">I ESC-2004</strain>
    </source>
</reference>
<dbReference type="Pfam" id="PF01822">
    <property type="entry name" value="WSC"/>
    <property type="match status" value="1"/>
</dbReference>
<dbReference type="EMBL" id="AMQN01036365">
    <property type="status" value="NOT_ANNOTATED_CDS"/>
    <property type="molecule type" value="Genomic_DNA"/>
</dbReference>
<dbReference type="EnsemblMetazoa" id="CapteT192763">
    <property type="protein sequence ID" value="CapteP192763"/>
    <property type="gene ID" value="CapteG192763"/>
</dbReference>
<dbReference type="InterPro" id="IPR002889">
    <property type="entry name" value="WSC_carb-bd"/>
</dbReference>
<name>R7VDZ6_CAPTE</name>